<name>A0AAV2EE96_9ROSI</name>
<proteinExistence type="predicted"/>
<dbReference type="Proteomes" id="UP001497516">
    <property type="component" value="Chromosome 4"/>
</dbReference>
<dbReference type="EMBL" id="OZ034817">
    <property type="protein sequence ID" value="CAL1384129.1"/>
    <property type="molecule type" value="Genomic_DNA"/>
</dbReference>
<evidence type="ECO:0000256" key="1">
    <source>
        <dbReference type="SAM" id="MobiDB-lite"/>
    </source>
</evidence>
<feature type="compositionally biased region" description="Polar residues" evidence="1">
    <location>
        <begin position="32"/>
        <end position="41"/>
    </location>
</feature>
<keyword evidence="3" id="KW-1185">Reference proteome</keyword>
<protein>
    <submittedName>
        <fullName evidence="2">Uncharacterized protein</fullName>
    </submittedName>
</protein>
<evidence type="ECO:0000313" key="2">
    <source>
        <dbReference type="EMBL" id="CAL1384129.1"/>
    </source>
</evidence>
<feature type="compositionally biased region" description="Low complexity" evidence="1">
    <location>
        <begin position="42"/>
        <end position="55"/>
    </location>
</feature>
<feature type="region of interest" description="Disordered" evidence="1">
    <location>
        <begin position="1"/>
        <end position="20"/>
    </location>
</feature>
<reference evidence="2 3" key="1">
    <citation type="submission" date="2024-04" db="EMBL/GenBank/DDBJ databases">
        <authorList>
            <person name="Fracassetti M."/>
        </authorList>
    </citation>
    <scope>NUCLEOTIDE SEQUENCE [LARGE SCALE GENOMIC DNA]</scope>
</reference>
<evidence type="ECO:0000313" key="3">
    <source>
        <dbReference type="Proteomes" id="UP001497516"/>
    </source>
</evidence>
<organism evidence="2 3">
    <name type="scientific">Linum trigynum</name>
    <dbReference type="NCBI Taxonomy" id="586398"/>
    <lineage>
        <taxon>Eukaryota</taxon>
        <taxon>Viridiplantae</taxon>
        <taxon>Streptophyta</taxon>
        <taxon>Embryophyta</taxon>
        <taxon>Tracheophyta</taxon>
        <taxon>Spermatophyta</taxon>
        <taxon>Magnoliopsida</taxon>
        <taxon>eudicotyledons</taxon>
        <taxon>Gunneridae</taxon>
        <taxon>Pentapetalae</taxon>
        <taxon>rosids</taxon>
        <taxon>fabids</taxon>
        <taxon>Malpighiales</taxon>
        <taxon>Linaceae</taxon>
        <taxon>Linum</taxon>
    </lineage>
</organism>
<sequence length="74" mass="8100">MIAPTLDSPPQSSGGSWRKISGWICPIRRVSSGSRSTCSWNRSSRSRQSMSQAAMKTKEKGAPQMMEIGGERGR</sequence>
<dbReference type="AlphaFoldDB" id="A0AAV2EE96"/>
<feature type="region of interest" description="Disordered" evidence="1">
    <location>
        <begin position="32"/>
        <end position="74"/>
    </location>
</feature>
<gene>
    <name evidence="2" type="ORF">LTRI10_LOCUS25361</name>
</gene>
<accession>A0AAV2EE96</accession>